<proteinExistence type="predicted"/>
<dbReference type="Pfam" id="PF00078">
    <property type="entry name" value="RVT_1"/>
    <property type="match status" value="1"/>
</dbReference>
<dbReference type="PANTHER" id="PTHR34047">
    <property type="entry name" value="NUCLEAR INTRON MATURASE 1, MITOCHONDRIAL-RELATED"/>
    <property type="match status" value="1"/>
</dbReference>
<accession>A0A414SKA6</accession>
<organism evidence="2 3">
    <name type="scientific">Blautia obeum</name>
    <dbReference type="NCBI Taxonomy" id="40520"/>
    <lineage>
        <taxon>Bacteria</taxon>
        <taxon>Bacillati</taxon>
        <taxon>Bacillota</taxon>
        <taxon>Clostridia</taxon>
        <taxon>Lachnospirales</taxon>
        <taxon>Lachnospiraceae</taxon>
        <taxon>Blautia</taxon>
    </lineage>
</organism>
<name>A0A414SKA6_9FIRM</name>
<dbReference type="CDD" id="cd01651">
    <property type="entry name" value="RT_G2_intron"/>
    <property type="match status" value="1"/>
</dbReference>
<dbReference type="RefSeq" id="WP_118197344.1">
    <property type="nucleotide sequence ID" value="NZ_QRHZ01000001.1"/>
</dbReference>
<dbReference type="AlphaFoldDB" id="A0A414SKA6"/>
<dbReference type="InterPro" id="IPR043502">
    <property type="entry name" value="DNA/RNA_pol_sf"/>
</dbReference>
<dbReference type="SUPFAM" id="SSF56672">
    <property type="entry name" value="DNA/RNA polymerases"/>
    <property type="match status" value="1"/>
</dbReference>
<evidence type="ECO:0000259" key="1">
    <source>
        <dbReference type="PROSITE" id="PS50878"/>
    </source>
</evidence>
<protein>
    <recommendedName>
        <fullName evidence="1">Reverse transcriptase domain-containing protein</fullName>
    </recommendedName>
</protein>
<feature type="domain" description="Reverse transcriptase" evidence="1">
    <location>
        <begin position="1"/>
        <end position="269"/>
    </location>
</feature>
<reference evidence="2 3" key="1">
    <citation type="submission" date="2018-08" db="EMBL/GenBank/DDBJ databases">
        <title>A genome reference for cultivated species of the human gut microbiota.</title>
        <authorList>
            <person name="Zou Y."/>
            <person name="Xue W."/>
            <person name="Luo G."/>
        </authorList>
    </citation>
    <scope>NUCLEOTIDE SEQUENCE [LARGE SCALE GENOMIC DNA]</scope>
    <source>
        <strain evidence="2 3">AM22-9LB</strain>
    </source>
</reference>
<evidence type="ECO:0000313" key="2">
    <source>
        <dbReference type="EMBL" id="RHG20022.1"/>
    </source>
</evidence>
<evidence type="ECO:0000313" key="3">
    <source>
        <dbReference type="Proteomes" id="UP000284220"/>
    </source>
</evidence>
<dbReference type="PROSITE" id="PS50878">
    <property type="entry name" value="RT_POL"/>
    <property type="match status" value="1"/>
</dbReference>
<dbReference type="Proteomes" id="UP000284220">
    <property type="component" value="Unassembled WGS sequence"/>
</dbReference>
<dbReference type="EMBL" id="QRHZ01000001">
    <property type="protein sequence ID" value="RHG20022.1"/>
    <property type="molecule type" value="Genomic_DNA"/>
</dbReference>
<comment type="caution">
    <text evidence="2">The sequence shown here is derived from an EMBL/GenBank/DDBJ whole genome shotgun (WGS) entry which is preliminary data.</text>
</comment>
<dbReference type="InterPro" id="IPR051083">
    <property type="entry name" value="GrpII_Intron_Splice-Mob/Def"/>
</dbReference>
<dbReference type="PANTHER" id="PTHR34047:SF8">
    <property type="entry name" value="PROTEIN YKFC"/>
    <property type="match status" value="1"/>
</dbReference>
<sequence length="347" mass="40482">MEDYSFESVSNFEALYKAYRKSRKGSGHKKSKYKFAQTALYGVSMLKYQLNSKKYFIDRYNKFKVYEPKEREIAAGSFKDKIVQHSLCDNYLLPYLSHHFIENNFAGQIGKGTHFGLKVLEQHMLSAYSEYGMNCWIVKCDVRKYFYNIDHDILKDIIEFHFSDSDILWLCKKYIDSAESPGLPLGNQVSQVFALLYLSGLDQFITGELGAKYYGRYMDDFYIIVRSKTHAKDCLEYINTFVQSLNIELNEKSQIIPFKNGIRFCGFHTYITSSGIPIRKLTNEKKRKGKKKYIKMAKLVNEGKISKKDFETSYSSFRNHLSFGNCVKFSYKLDKEISEVLDKEGTE</sequence>
<dbReference type="InterPro" id="IPR000477">
    <property type="entry name" value="RT_dom"/>
</dbReference>
<gene>
    <name evidence="2" type="ORF">DW272_02125</name>
</gene>